<dbReference type="Proteomes" id="UP000245206">
    <property type="component" value="Unassembled WGS sequence"/>
</dbReference>
<comment type="caution">
    <text evidence="1">The sequence shown here is derived from an EMBL/GenBank/DDBJ whole genome shotgun (WGS) entry which is preliminary data.</text>
</comment>
<accession>A0A2P2DCN9</accession>
<sequence>MRIKYAFILAISLFLFLGCGAEKKEGLIPGVELTGDPLYDALLLSVASNPPCTVLTDSNTSSAVDLSDGFDSICSWTTAVATFTVTSSGEYEITGFTGRQTLSAYRCNSSYFTFHAQLNQASTVLYTTRDSATQTVTVNLTAGTTYSLYGSGLVNTSDYQCSGVRPSSSVSPYRMNIRKK</sequence>
<dbReference type="EMBL" id="BFAZ01000008">
    <property type="protein sequence ID" value="GBF42406.1"/>
    <property type="molecule type" value="Genomic_DNA"/>
</dbReference>
<dbReference type="AlphaFoldDB" id="A0A2P2DCN9"/>
<name>A0A2P2DCN9_9LEPT</name>
<gene>
    <name evidence="1" type="ORF">LPTSP2_16930</name>
</gene>
<reference evidence="2" key="1">
    <citation type="journal article" date="2019" name="Microbiol. Immunol.">
        <title>Molecular and phenotypic characterization of Leptospira johnsonii sp. nov., Leptospira ellinghausenii sp. nov. and Leptospira ryugenii sp. nov. isolated from soil and water in Japan.</title>
        <authorList>
            <person name="Masuzawa T."/>
            <person name="Saito M."/>
            <person name="Nakao R."/>
            <person name="Nikaido Y."/>
            <person name="Matsumoto M."/>
            <person name="Ogawa M."/>
            <person name="Yokoyama M."/>
            <person name="Hidaka Y."/>
            <person name="Tomita J."/>
            <person name="Sakakibara K."/>
            <person name="Suzuki K."/>
            <person name="Yasuda S."/>
            <person name="Sato H."/>
            <person name="Yamaguchi M."/>
            <person name="Yoshida S.I."/>
            <person name="Koizumi N."/>
            <person name="Kawamura Y."/>
        </authorList>
    </citation>
    <scope>NUCLEOTIDE SEQUENCE [LARGE SCALE GENOMIC DNA]</scope>
    <source>
        <strain evidence="2">E18</strain>
    </source>
</reference>
<proteinExistence type="predicted"/>
<evidence type="ECO:0000313" key="2">
    <source>
        <dbReference type="Proteomes" id="UP000245206"/>
    </source>
</evidence>
<evidence type="ECO:0000313" key="1">
    <source>
        <dbReference type="EMBL" id="GBF42406.1"/>
    </source>
</evidence>
<keyword evidence="2" id="KW-1185">Reference proteome</keyword>
<keyword evidence="1" id="KW-0449">Lipoprotein</keyword>
<dbReference type="PROSITE" id="PS51257">
    <property type="entry name" value="PROKAR_LIPOPROTEIN"/>
    <property type="match status" value="1"/>
</dbReference>
<dbReference type="RefSeq" id="WP_108959493.1">
    <property type="nucleotide sequence ID" value="NZ_BFAZ01000008.1"/>
</dbReference>
<dbReference type="OrthoDB" id="328192at2"/>
<protein>
    <submittedName>
        <fullName evidence="1">Putative lipoprotein</fullName>
    </submittedName>
</protein>
<organism evidence="1 2">
    <name type="scientific">Leptospira ellinghausenii</name>
    <dbReference type="NCBI Taxonomy" id="1917822"/>
    <lineage>
        <taxon>Bacteria</taxon>
        <taxon>Pseudomonadati</taxon>
        <taxon>Spirochaetota</taxon>
        <taxon>Spirochaetia</taxon>
        <taxon>Leptospirales</taxon>
        <taxon>Leptospiraceae</taxon>
        <taxon>Leptospira</taxon>
    </lineage>
</organism>